<feature type="compositionally biased region" description="Acidic residues" evidence="2">
    <location>
        <begin position="1263"/>
        <end position="1272"/>
    </location>
</feature>
<evidence type="ECO:0000256" key="2">
    <source>
        <dbReference type="SAM" id="MobiDB-lite"/>
    </source>
</evidence>
<feature type="compositionally biased region" description="Polar residues" evidence="2">
    <location>
        <begin position="721"/>
        <end position="737"/>
    </location>
</feature>
<feature type="compositionally biased region" description="Basic and acidic residues" evidence="2">
    <location>
        <begin position="807"/>
        <end position="823"/>
    </location>
</feature>
<feature type="region of interest" description="Disordered" evidence="2">
    <location>
        <begin position="398"/>
        <end position="494"/>
    </location>
</feature>
<feature type="compositionally biased region" description="Basic and acidic residues" evidence="2">
    <location>
        <begin position="703"/>
        <end position="720"/>
    </location>
</feature>
<feature type="compositionally biased region" description="Polar residues" evidence="2">
    <location>
        <begin position="987"/>
        <end position="996"/>
    </location>
</feature>
<keyword evidence="4" id="KW-1185">Reference proteome</keyword>
<feature type="compositionally biased region" description="Polar residues" evidence="2">
    <location>
        <begin position="1146"/>
        <end position="1157"/>
    </location>
</feature>
<dbReference type="OrthoDB" id="751084at2759"/>
<gene>
    <name evidence="3" type="ORF">PVAND_012621</name>
</gene>
<feature type="compositionally biased region" description="Basic and acidic residues" evidence="2">
    <location>
        <begin position="602"/>
        <end position="616"/>
    </location>
</feature>
<feature type="compositionally biased region" description="Basic and acidic residues" evidence="2">
    <location>
        <begin position="1469"/>
        <end position="1488"/>
    </location>
</feature>
<reference evidence="3" key="1">
    <citation type="submission" date="2021-03" db="EMBL/GenBank/DDBJ databases">
        <title>Chromosome level genome of the anhydrobiotic midge Polypedilum vanderplanki.</title>
        <authorList>
            <person name="Yoshida Y."/>
            <person name="Kikawada T."/>
            <person name="Gusev O."/>
        </authorList>
    </citation>
    <scope>NUCLEOTIDE SEQUENCE</scope>
    <source>
        <strain evidence="3">NIAS01</strain>
        <tissue evidence="3">Whole body or cell culture</tissue>
    </source>
</reference>
<feature type="compositionally biased region" description="Basic and acidic residues" evidence="2">
    <location>
        <begin position="1252"/>
        <end position="1262"/>
    </location>
</feature>
<feature type="compositionally biased region" description="Polar residues" evidence="2">
    <location>
        <begin position="895"/>
        <end position="910"/>
    </location>
</feature>
<feature type="region of interest" description="Disordered" evidence="2">
    <location>
        <begin position="1392"/>
        <end position="1549"/>
    </location>
</feature>
<feature type="compositionally biased region" description="Polar residues" evidence="2">
    <location>
        <begin position="1494"/>
        <end position="1504"/>
    </location>
</feature>
<feature type="compositionally biased region" description="Acidic residues" evidence="2">
    <location>
        <begin position="960"/>
        <end position="978"/>
    </location>
</feature>
<dbReference type="EMBL" id="JADBJN010000001">
    <property type="protein sequence ID" value="KAG5683335.1"/>
    <property type="molecule type" value="Genomic_DNA"/>
</dbReference>
<feature type="compositionally biased region" description="Low complexity" evidence="2">
    <location>
        <begin position="464"/>
        <end position="474"/>
    </location>
</feature>
<feature type="compositionally biased region" description="Acidic residues" evidence="2">
    <location>
        <begin position="445"/>
        <end position="456"/>
    </location>
</feature>
<feature type="region of interest" description="Disordered" evidence="2">
    <location>
        <begin position="587"/>
        <end position="851"/>
    </location>
</feature>
<comment type="caution">
    <text evidence="3">The sequence shown here is derived from an EMBL/GenBank/DDBJ whole genome shotgun (WGS) entry which is preliminary data.</text>
</comment>
<feature type="compositionally biased region" description="Basic and acidic residues" evidence="2">
    <location>
        <begin position="1119"/>
        <end position="1128"/>
    </location>
</feature>
<feature type="compositionally biased region" description="Polar residues" evidence="2">
    <location>
        <begin position="629"/>
        <end position="642"/>
    </location>
</feature>
<feature type="region of interest" description="Disordered" evidence="2">
    <location>
        <begin position="882"/>
        <end position="1038"/>
    </location>
</feature>
<feature type="compositionally biased region" description="Low complexity" evidence="2">
    <location>
        <begin position="1206"/>
        <end position="1231"/>
    </location>
</feature>
<feature type="compositionally biased region" description="Polar residues" evidence="2">
    <location>
        <begin position="839"/>
        <end position="849"/>
    </location>
</feature>
<feature type="region of interest" description="Disordered" evidence="2">
    <location>
        <begin position="1087"/>
        <end position="1272"/>
    </location>
</feature>
<feature type="compositionally biased region" description="Basic and acidic residues" evidence="2">
    <location>
        <begin position="399"/>
        <end position="410"/>
    </location>
</feature>
<evidence type="ECO:0000313" key="4">
    <source>
        <dbReference type="Proteomes" id="UP001107558"/>
    </source>
</evidence>
<dbReference type="Proteomes" id="UP001107558">
    <property type="component" value="Chromosome 1"/>
</dbReference>
<feature type="coiled-coil region" evidence="1">
    <location>
        <begin position="1349"/>
        <end position="1376"/>
    </location>
</feature>
<feature type="compositionally biased region" description="Low complexity" evidence="2">
    <location>
        <begin position="1528"/>
        <end position="1549"/>
    </location>
</feature>
<protein>
    <submittedName>
        <fullName evidence="3">Uncharacterized protein</fullName>
    </submittedName>
</protein>
<feature type="compositionally biased region" description="Polar residues" evidence="2">
    <location>
        <begin position="1429"/>
        <end position="1448"/>
    </location>
</feature>
<keyword evidence="1" id="KW-0175">Coiled coil</keyword>
<feature type="compositionally biased region" description="Acidic residues" evidence="2">
    <location>
        <begin position="1509"/>
        <end position="1518"/>
    </location>
</feature>
<sequence>MNHQDLIETASKDEWTLECDKKMLDMMQNIASKIENRATNTKNKMNAMILNLDETKVKMSNLTRINDVKNSVFCENLITDDHLEPINEVPKTNAVKLLSTQIPIENGLKLMDNCFEKHRVNFNPSESRSETSIVYRPVDKFYSSLPYLIGSDKWKEKWHLGLIEEDKVSQTGSTYAESSGSNATQNIENNLATASSLMASNDSLAKSSSSIGDQMVINKPTGLFDELYDESKETATISQPTSSFFRPQPAERKIVNLFDDEPPELDDSSYNARKPVNLFEDDYQSVASLPMNEDKVDNSQFQPPPPVDIFNENEFDDFIKRMENRNQQPSEIVDDVKEKVTAVNSGGVQRDMKLIADEIKKVQLKKKSEDVDVSENEQTKVIKPKVHEQMIAQSVKVLPEVKKVEPKEMKNTTPQPFMPVTQQKSSSQPQQQSIPKSRPKIANLFDDDEDDEDFFDEIMKQKSSDSSQSKPTQSEQPITKSIPEKKKITNLFDDEDEDDAFDDIFNKKSVNFSTPKESEKKLNVEMPKEIQKKEDVQKFIYDEDKLLFDEQKSKNLIKEKQEISKTLFNDHKSEILSKKKNKIPKSLFDDEESDDVSSLLTKKKDETPKLTSKDSEITSNLISKEKNEQPQSIFETQTSTKLLNDERRKIPSNLLNDEKKERLSSLFDDEDSEVLSSSLTKNKAEHSKLFFDDHKSKISPSLAREKQEIPETNSKDHENETSSNIPTKEKPVQSNPISKDETTINLFDDQTAKKSSNLLTNEKEENPKIIPETPQQSKLSSESIQKKKQTNSEDFETSSNLITEANNLKDSKQSKISDNKNDFTSEEGYQPHTHLPINDKNTSQLAKTTENSKKKINLFDDDDDNDEDFFVNKSTKITSEANKIESESSKVENKAINNDGISNSKINEQIKTSERSNNEIMSETEKVHDKVPNTNIKNTKENKNAPFDDFNRSIPFLNDEPPDDEDTWDPEENNNFEEPESKAFRKNFNQSKSSYQMPLFDDIPPDDEEFSTSNAPPIPSFDEFDDDDDESTLRENEDLPIIAEHKINEIVEEKDLFTESIRKTLEKSDFNDQWSDFKEKIKSKTEIEAQKVEKSPKKIKIERNSQDTVSLNSSQESKISPEKNDSDKSINTGNTSNIKSKLDSFIKSQEQPNVSQNEPKKLPGKLNSSLKINVSALMPGARLPKKEESPTKIIDMNEDEKILIQSNTSSESNSTPSTKNENNTNLLNNEATKLRAKIQVKRRPSTRKGRRSIYEKTLNEHLDENEEEKQDDNDIIDELATANEAKVVEPISSNLSMNDNDKTHNKMTIHEELSNTKANMSNFFNEEPPPIEINSNAQNIVRNKIPVFYDDEDETKKMLEEQKLKAESEKKSAAAALFDDVEDDIFGEKSNIVKEVESQPKVSSQLKKTSKPLFGDDESDEEIFKPASTPKQIQQSKPAMKDTQQSKKIAQKSLFDDEEDDDDLFGTPKKKDIEQKSEKLFDSKEKQKQGSIIFATSKSSKQQQSLFGDSDEEDDDDLFSSKPKNILSKSSSAMKSSTSNVASTSTVKKTLSAVNDPLKDLLDK</sequence>
<proteinExistence type="predicted"/>
<organism evidence="3 4">
    <name type="scientific">Polypedilum vanderplanki</name>
    <name type="common">Sleeping chironomid midge</name>
    <dbReference type="NCBI Taxonomy" id="319348"/>
    <lineage>
        <taxon>Eukaryota</taxon>
        <taxon>Metazoa</taxon>
        <taxon>Ecdysozoa</taxon>
        <taxon>Arthropoda</taxon>
        <taxon>Hexapoda</taxon>
        <taxon>Insecta</taxon>
        <taxon>Pterygota</taxon>
        <taxon>Neoptera</taxon>
        <taxon>Endopterygota</taxon>
        <taxon>Diptera</taxon>
        <taxon>Nematocera</taxon>
        <taxon>Chironomoidea</taxon>
        <taxon>Chironomidae</taxon>
        <taxon>Chironominae</taxon>
        <taxon>Polypedilum</taxon>
        <taxon>Polypedilum</taxon>
    </lineage>
</organism>
<feature type="compositionally biased region" description="Basic and acidic residues" evidence="2">
    <location>
        <begin position="1087"/>
        <end position="1105"/>
    </location>
</feature>
<feature type="compositionally biased region" description="Basic and acidic residues" evidence="2">
    <location>
        <begin position="911"/>
        <end position="931"/>
    </location>
</feature>
<evidence type="ECO:0000256" key="1">
    <source>
        <dbReference type="SAM" id="Coils"/>
    </source>
</evidence>
<feature type="compositionally biased region" description="Polar residues" evidence="2">
    <location>
        <begin position="1106"/>
        <end position="1118"/>
    </location>
</feature>
<accession>A0A9J6CN93</accession>
<feature type="compositionally biased region" description="Low complexity" evidence="2">
    <location>
        <begin position="422"/>
        <end position="436"/>
    </location>
</feature>
<name>A0A9J6CN93_POLVA</name>
<feature type="compositionally biased region" description="Polar residues" evidence="2">
    <location>
        <begin position="797"/>
        <end position="806"/>
    </location>
</feature>
<feature type="compositionally biased region" description="Basic and acidic residues" evidence="2">
    <location>
        <begin position="882"/>
        <end position="893"/>
    </location>
</feature>
<feature type="compositionally biased region" description="Basic residues" evidence="2">
    <location>
        <begin position="1234"/>
        <end position="1251"/>
    </location>
</feature>
<feature type="compositionally biased region" description="Polar residues" evidence="2">
    <location>
        <begin position="773"/>
        <end position="783"/>
    </location>
</feature>
<feature type="compositionally biased region" description="Polar residues" evidence="2">
    <location>
        <begin position="1129"/>
        <end position="1139"/>
    </location>
</feature>
<feature type="compositionally biased region" description="Basic and acidic residues" evidence="2">
    <location>
        <begin position="682"/>
        <end position="696"/>
    </location>
</feature>
<evidence type="ECO:0000313" key="3">
    <source>
        <dbReference type="EMBL" id="KAG5683335.1"/>
    </source>
</evidence>